<dbReference type="EMBL" id="BGZK01001478">
    <property type="protein sequence ID" value="GBP80733.1"/>
    <property type="molecule type" value="Genomic_DNA"/>
</dbReference>
<dbReference type="AlphaFoldDB" id="A0A4C1Z0P1"/>
<sequence>MSKNCFELKAAPTQIQDTKCLMMEKAPDHRRHVKPSVTNVLIAVLVTAVSSRRPAPGLRGHLEVPTPRTEIRTSWDSMPRQRSDRNLSQAMATHVAVDLCRLASPSSMGAASPLLWDSSSVGRCTRTDKLGLFFLVFSLRDEGDKKPKELPRTRVCGVCPIFTNQETPEATYWLAVVRNPNLSGL</sequence>
<proteinExistence type="predicted"/>
<accession>A0A4C1Z0P1</accession>
<evidence type="ECO:0000313" key="2">
    <source>
        <dbReference type="Proteomes" id="UP000299102"/>
    </source>
</evidence>
<comment type="caution">
    <text evidence="1">The sequence shown here is derived from an EMBL/GenBank/DDBJ whole genome shotgun (WGS) entry which is preliminary data.</text>
</comment>
<evidence type="ECO:0000313" key="1">
    <source>
        <dbReference type="EMBL" id="GBP80733.1"/>
    </source>
</evidence>
<protein>
    <submittedName>
        <fullName evidence="1">Uncharacterized protein</fullName>
    </submittedName>
</protein>
<reference evidence="1 2" key="1">
    <citation type="journal article" date="2019" name="Commun. Biol.">
        <title>The bagworm genome reveals a unique fibroin gene that provides high tensile strength.</title>
        <authorList>
            <person name="Kono N."/>
            <person name="Nakamura H."/>
            <person name="Ohtoshi R."/>
            <person name="Tomita M."/>
            <person name="Numata K."/>
            <person name="Arakawa K."/>
        </authorList>
    </citation>
    <scope>NUCLEOTIDE SEQUENCE [LARGE SCALE GENOMIC DNA]</scope>
</reference>
<name>A0A4C1Z0P1_EUMVA</name>
<organism evidence="1 2">
    <name type="scientific">Eumeta variegata</name>
    <name type="common">Bagworm moth</name>
    <name type="synonym">Eumeta japonica</name>
    <dbReference type="NCBI Taxonomy" id="151549"/>
    <lineage>
        <taxon>Eukaryota</taxon>
        <taxon>Metazoa</taxon>
        <taxon>Ecdysozoa</taxon>
        <taxon>Arthropoda</taxon>
        <taxon>Hexapoda</taxon>
        <taxon>Insecta</taxon>
        <taxon>Pterygota</taxon>
        <taxon>Neoptera</taxon>
        <taxon>Endopterygota</taxon>
        <taxon>Lepidoptera</taxon>
        <taxon>Glossata</taxon>
        <taxon>Ditrysia</taxon>
        <taxon>Tineoidea</taxon>
        <taxon>Psychidae</taxon>
        <taxon>Oiketicinae</taxon>
        <taxon>Eumeta</taxon>
    </lineage>
</organism>
<dbReference type="Proteomes" id="UP000299102">
    <property type="component" value="Unassembled WGS sequence"/>
</dbReference>
<gene>
    <name evidence="1" type="ORF">EVAR_57204_1</name>
</gene>
<keyword evidence="2" id="KW-1185">Reference proteome</keyword>